<dbReference type="AlphaFoldDB" id="A0A382B7G4"/>
<protein>
    <submittedName>
        <fullName evidence="1">Uncharacterized protein</fullName>
    </submittedName>
</protein>
<gene>
    <name evidence="1" type="ORF">METZ01_LOCUS162590</name>
</gene>
<evidence type="ECO:0000313" key="1">
    <source>
        <dbReference type="EMBL" id="SVB09736.1"/>
    </source>
</evidence>
<organism evidence="1">
    <name type="scientific">marine metagenome</name>
    <dbReference type="NCBI Taxonomy" id="408172"/>
    <lineage>
        <taxon>unclassified sequences</taxon>
        <taxon>metagenomes</taxon>
        <taxon>ecological metagenomes</taxon>
    </lineage>
</organism>
<name>A0A382B7G4_9ZZZZ</name>
<sequence>MKKEEIREWALLHWKQNKRKYMGEITNFENSSLEHWKHLQLEKPIKVLPKEYCIAINRIVTIPKLKNEIEDGLIKIGSFEADFNSFDQIKVKEAVVAMIEGYCKGGTEYAAFEQLQTHLKLSQKDVKRKSPHHLILWRIYQNLFKNKSYQPSAREVWRELENNFAFYDPSYKTIDEVETDFFDWFDTKGNKRTFRRTSLDPLLSRLRQNPPE</sequence>
<dbReference type="EMBL" id="UINC01028555">
    <property type="protein sequence ID" value="SVB09736.1"/>
    <property type="molecule type" value="Genomic_DNA"/>
</dbReference>
<accession>A0A382B7G4</accession>
<proteinExistence type="predicted"/>
<reference evidence="1" key="1">
    <citation type="submission" date="2018-05" db="EMBL/GenBank/DDBJ databases">
        <authorList>
            <person name="Lanie J.A."/>
            <person name="Ng W.-L."/>
            <person name="Kazmierczak K.M."/>
            <person name="Andrzejewski T.M."/>
            <person name="Davidsen T.M."/>
            <person name="Wayne K.J."/>
            <person name="Tettelin H."/>
            <person name="Glass J.I."/>
            <person name="Rusch D."/>
            <person name="Podicherti R."/>
            <person name="Tsui H.-C.T."/>
            <person name="Winkler M.E."/>
        </authorList>
    </citation>
    <scope>NUCLEOTIDE SEQUENCE</scope>
</reference>